<evidence type="ECO:0000259" key="3">
    <source>
        <dbReference type="PROSITE" id="PS50110"/>
    </source>
</evidence>
<protein>
    <submittedName>
        <fullName evidence="4">Signal transduction response regulator, receiver domain-containing protein</fullName>
    </submittedName>
</protein>
<evidence type="ECO:0000313" key="5">
    <source>
        <dbReference type="Proteomes" id="UP000663720"/>
    </source>
</evidence>
<dbReference type="Proteomes" id="UP000663720">
    <property type="component" value="Chromosome"/>
</dbReference>
<organism evidence="4 5">
    <name type="scientific">Desulfonema limicola</name>
    <dbReference type="NCBI Taxonomy" id="45656"/>
    <lineage>
        <taxon>Bacteria</taxon>
        <taxon>Pseudomonadati</taxon>
        <taxon>Thermodesulfobacteriota</taxon>
        <taxon>Desulfobacteria</taxon>
        <taxon>Desulfobacterales</taxon>
        <taxon>Desulfococcaceae</taxon>
        <taxon>Desulfonema</taxon>
    </lineage>
</organism>
<evidence type="ECO:0000313" key="4">
    <source>
        <dbReference type="EMBL" id="QTA82108.1"/>
    </source>
</evidence>
<keyword evidence="5" id="KW-1185">Reference proteome</keyword>
<dbReference type="EMBL" id="CP061799">
    <property type="protein sequence ID" value="QTA82108.1"/>
    <property type="molecule type" value="Genomic_DNA"/>
</dbReference>
<comment type="caution">
    <text evidence="1">Lacks conserved residue(s) required for the propagation of feature annotation.</text>
</comment>
<dbReference type="GO" id="GO:0000160">
    <property type="term" value="P:phosphorelay signal transduction system"/>
    <property type="evidence" value="ECO:0007669"/>
    <property type="project" value="InterPro"/>
</dbReference>
<dbReference type="AlphaFoldDB" id="A0A975GIM9"/>
<dbReference type="InterPro" id="IPR001789">
    <property type="entry name" value="Sig_transdc_resp-reg_receiver"/>
</dbReference>
<evidence type="ECO:0000256" key="1">
    <source>
        <dbReference type="PROSITE-ProRule" id="PRU00169"/>
    </source>
</evidence>
<gene>
    <name evidence="4" type="ORF">dnl_44730</name>
</gene>
<reference evidence="4" key="1">
    <citation type="journal article" date="2021" name="Microb. Physiol.">
        <title>Proteogenomic Insights into the Physiology of Marine, Sulfate-Reducing, Filamentous Desulfonema limicola and Desulfonema magnum.</title>
        <authorList>
            <person name="Schnaars V."/>
            <person name="Wohlbrand L."/>
            <person name="Scheve S."/>
            <person name="Hinrichs C."/>
            <person name="Reinhardt R."/>
            <person name="Rabus R."/>
        </authorList>
    </citation>
    <scope>NUCLEOTIDE SEQUENCE</scope>
    <source>
        <strain evidence="4">5ac10</strain>
    </source>
</reference>
<feature type="coiled-coil region" evidence="2">
    <location>
        <begin position="272"/>
        <end position="299"/>
    </location>
</feature>
<name>A0A975GIM9_9BACT</name>
<keyword evidence="2" id="KW-0175">Coiled coil</keyword>
<dbReference type="RefSeq" id="WP_207688069.1">
    <property type="nucleotide sequence ID" value="NZ_CP061799.1"/>
</dbReference>
<dbReference type="PROSITE" id="PS50110">
    <property type="entry name" value="RESPONSE_REGULATORY"/>
    <property type="match status" value="1"/>
</dbReference>
<dbReference type="SUPFAM" id="SSF52172">
    <property type="entry name" value="CheY-like"/>
    <property type="match status" value="1"/>
</dbReference>
<evidence type="ECO:0000256" key="2">
    <source>
        <dbReference type="SAM" id="Coils"/>
    </source>
</evidence>
<feature type="domain" description="Response regulatory" evidence="3">
    <location>
        <begin position="4"/>
        <end position="124"/>
    </location>
</feature>
<dbReference type="InterPro" id="IPR011006">
    <property type="entry name" value="CheY-like_superfamily"/>
</dbReference>
<sequence>MALKILIIHESRVISKIIQDYLFTDHPDAQIDHIDVPAFPEKTILTLEKTYDLVFSGMEMKGYTGLDIKNILQGSSANSHTPLIIMTPTDTPGYRKRLMQNGVKYILPIPCTSTRFRQLIYKIFNPAPVTGHTLYAIPDSRVVIFNNDKKIPGKIIDISTDSITCKIEDYLPKELEKAQKAIVQFPADYGKASTISISGDLAGFKDLFLLNESSSRSSKITWKIKWNLFELHAATKKTLQLYLGRVPVSSFELLKYLEKFNKNKSRSHESKIDILSAENKVLHEQISKLRKKISELENVSPDVTLKDVSLSALMNEIPEPSDDGFKLSIFKKVIEDNIKIRSEML</sequence>
<proteinExistence type="predicted"/>
<dbReference type="Gene3D" id="3.40.50.2300">
    <property type="match status" value="1"/>
</dbReference>
<accession>A0A975GIM9</accession>
<dbReference type="KEGG" id="dli:dnl_44730"/>